<feature type="compositionally biased region" description="Low complexity" evidence="1">
    <location>
        <begin position="55"/>
        <end position="72"/>
    </location>
</feature>
<evidence type="ECO:0000313" key="3">
    <source>
        <dbReference type="EMBL" id="GII54799.1"/>
    </source>
</evidence>
<sequence>MDAPVSGAPTQDAAGAAAPPWPVPGSSPAAPAVPDAFDRGFATPGQATPAWSGTSADPAQQAPASQDQGADPYKPFVTAGQISGPKTPPAHRQQELWDTVFGDEYQSDEYDDEEQGRPIWVIALVVTVLLALIGIVVWAFLAGPLSSGDSAGASAPTPKPSTSATSAKPTAQFPALAAFTGKPSPVRGKVNDTEAAISLPKLGGPWRVDTTGAQTAYGFTTRQFVSAGVTTAGKREYAQVMSGPLPQSLSAKYTSPNKLSPVVAAVMTTARQSLFPKGNKAAKLAQQRYSHNGLNGLLVTYKVTVDQEVTTVAVAALDVGKDVPSIVYVSVPGLKDNLLPDINTVFASVRPIG</sequence>
<keyword evidence="2" id="KW-1133">Transmembrane helix</keyword>
<evidence type="ECO:0000313" key="4">
    <source>
        <dbReference type="Proteomes" id="UP000605992"/>
    </source>
</evidence>
<dbReference type="AlphaFoldDB" id="A0A8J3XVX1"/>
<reference evidence="3" key="1">
    <citation type="submission" date="2021-01" db="EMBL/GenBank/DDBJ databases">
        <title>Whole genome shotgun sequence of Planotetraspora thailandica NBRC 104271.</title>
        <authorList>
            <person name="Komaki H."/>
            <person name="Tamura T."/>
        </authorList>
    </citation>
    <scope>NUCLEOTIDE SEQUENCE</scope>
    <source>
        <strain evidence="3">NBRC 104271</strain>
    </source>
</reference>
<keyword evidence="2" id="KW-0472">Membrane</keyword>
<accession>A0A8J3XVX1</accession>
<name>A0A8J3XVX1_9ACTN</name>
<dbReference type="Proteomes" id="UP000605992">
    <property type="component" value="Unassembled WGS sequence"/>
</dbReference>
<feature type="region of interest" description="Disordered" evidence="1">
    <location>
        <begin position="1"/>
        <end position="93"/>
    </location>
</feature>
<protein>
    <submittedName>
        <fullName evidence="3">Uncharacterized protein</fullName>
    </submittedName>
</protein>
<feature type="region of interest" description="Disordered" evidence="1">
    <location>
        <begin position="148"/>
        <end position="167"/>
    </location>
</feature>
<organism evidence="3 4">
    <name type="scientific">Planotetraspora thailandica</name>
    <dbReference type="NCBI Taxonomy" id="487172"/>
    <lineage>
        <taxon>Bacteria</taxon>
        <taxon>Bacillati</taxon>
        <taxon>Actinomycetota</taxon>
        <taxon>Actinomycetes</taxon>
        <taxon>Streptosporangiales</taxon>
        <taxon>Streptosporangiaceae</taxon>
        <taxon>Planotetraspora</taxon>
    </lineage>
</organism>
<gene>
    <name evidence="3" type="ORF">Pth03_31880</name>
</gene>
<feature type="transmembrane region" description="Helical" evidence="2">
    <location>
        <begin position="119"/>
        <end position="141"/>
    </location>
</feature>
<feature type="compositionally biased region" description="Low complexity" evidence="1">
    <location>
        <begin position="26"/>
        <end position="35"/>
    </location>
</feature>
<keyword evidence="2" id="KW-0812">Transmembrane</keyword>
<evidence type="ECO:0000256" key="1">
    <source>
        <dbReference type="SAM" id="MobiDB-lite"/>
    </source>
</evidence>
<evidence type="ECO:0000256" key="2">
    <source>
        <dbReference type="SAM" id="Phobius"/>
    </source>
</evidence>
<proteinExistence type="predicted"/>
<dbReference type="EMBL" id="BOOR01000021">
    <property type="protein sequence ID" value="GII54799.1"/>
    <property type="molecule type" value="Genomic_DNA"/>
</dbReference>
<keyword evidence="4" id="KW-1185">Reference proteome</keyword>
<feature type="compositionally biased region" description="Polar residues" evidence="1">
    <location>
        <begin position="45"/>
        <end position="54"/>
    </location>
</feature>
<comment type="caution">
    <text evidence="3">The sequence shown here is derived from an EMBL/GenBank/DDBJ whole genome shotgun (WGS) entry which is preliminary data.</text>
</comment>